<dbReference type="Gene3D" id="3.30.450.20">
    <property type="entry name" value="PAS domain"/>
    <property type="match status" value="5"/>
</dbReference>
<dbReference type="InterPro" id="IPR013656">
    <property type="entry name" value="PAS_4"/>
</dbReference>
<evidence type="ECO:0000313" key="11">
    <source>
        <dbReference type="EMBL" id="MBJ6723777.1"/>
    </source>
</evidence>
<feature type="region of interest" description="Disordered" evidence="7">
    <location>
        <begin position="1"/>
        <end position="32"/>
    </location>
</feature>
<feature type="domain" description="PAC" evidence="10">
    <location>
        <begin position="394"/>
        <end position="446"/>
    </location>
</feature>
<dbReference type="PROSITE" id="PS50112">
    <property type="entry name" value="PAS"/>
    <property type="match status" value="3"/>
</dbReference>
<protein>
    <recommendedName>
        <fullName evidence="2">histidine kinase</fullName>
        <ecNumber evidence="2">2.7.13.3</ecNumber>
    </recommendedName>
</protein>
<dbReference type="PROSITE" id="PS50113">
    <property type="entry name" value="PAC"/>
    <property type="match status" value="4"/>
</dbReference>
<organism evidence="11 12">
    <name type="scientific">Geomesophilobacter sediminis</name>
    <dbReference type="NCBI Taxonomy" id="2798584"/>
    <lineage>
        <taxon>Bacteria</taxon>
        <taxon>Pseudomonadati</taxon>
        <taxon>Thermodesulfobacteriota</taxon>
        <taxon>Desulfuromonadia</taxon>
        <taxon>Geobacterales</taxon>
        <taxon>Geobacteraceae</taxon>
        <taxon>Geomesophilobacter</taxon>
    </lineage>
</organism>
<evidence type="ECO:0000256" key="4">
    <source>
        <dbReference type="ARBA" id="ARBA00022679"/>
    </source>
</evidence>
<evidence type="ECO:0000256" key="7">
    <source>
        <dbReference type="SAM" id="MobiDB-lite"/>
    </source>
</evidence>
<dbReference type="InterPro" id="IPR036097">
    <property type="entry name" value="HisK_dim/P_sf"/>
</dbReference>
<evidence type="ECO:0000256" key="5">
    <source>
        <dbReference type="ARBA" id="ARBA00022777"/>
    </source>
</evidence>
<dbReference type="Gene3D" id="3.30.565.10">
    <property type="entry name" value="Histidine kinase-like ATPase, C-terminal domain"/>
    <property type="match status" value="1"/>
</dbReference>
<evidence type="ECO:0000313" key="12">
    <source>
        <dbReference type="Proteomes" id="UP000636888"/>
    </source>
</evidence>
<feature type="domain" description="PAS" evidence="9">
    <location>
        <begin position="454"/>
        <end position="524"/>
    </location>
</feature>
<feature type="domain" description="PAS" evidence="9">
    <location>
        <begin position="193"/>
        <end position="264"/>
    </location>
</feature>
<dbReference type="SMART" id="SM00387">
    <property type="entry name" value="HATPase_c"/>
    <property type="match status" value="1"/>
</dbReference>
<comment type="caution">
    <text evidence="11">The sequence shown here is derived from an EMBL/GenBank/DDBJ whole genome shotgun (WGS) entry which is preliminary data.</text>
</comment>
<keyword evidence="4" id="KW-0808">Transferase</keyword>
<dbReference type="SUPFAM" id="SSF55785">
    <property type="entry name" value="PYP-like sensor domain (PAS domain)"/>
    <property type="match status" value="5"/>
</dbReference>
<sequence>MTAPNPAARVPSASGLPDPSIPGETLPDIPNEDPALLQQRLAALERENDELRRALAEREAQCAFIQRRAEQRRVFLEKTRLLVYDFDVATGNVEWAGASESVLGYREEVFCAFDHAAWLQGIHPDDRGRVAERVGEILDLPQSYELEYRYRNRAGSYLPMVDKGVSLADASGQVQRVLGVMSEVSEQKVAEVERLKLARLLEMGRDFVGVATLDGEISYLNNAALDMVGLAGRQDAAGRNILDFFSETHRHHLDKGLYLSLLEQGVQRFESSFRNIRTGVSFPVEVTAFLIKEANGTPLYVGIITRDLTEAKRIETELLRSRDQYLQLFEHFPALVWRSGTDARCNYFNATWLAFTGRTLEEEIGDGWLQGVHPADLDLCRDTYLGAFAKRVPFEMEYRLRHRDGTYRWIVDRGTPYRDLDGNYAGYLGSCYDISEQKKQAFTERLMRRERDLLTDKLQKVLERMPVGCILSGPDFRITYWNQAAQRIFGFSKEEVLGRSPYDFLVPEADREYVSGIEAALRASDAPVTAFNSNRTKDGRLISCEWHNTMLRDADQRLVGFISMALDVTDEIEAQKALKESERKQQELNADLMRTLTTVEESLSARIRSEQALSDSERELRRVNSELKGILDAVQESLILFGRDRQIIWANRGGVQLGGAPDFTDATATAHISDPVRDLVRSCFATAVPVSDQILRHGEIWEIRCYPILDHRGEVQSVLKVGSDVTSRVRQQEQVVRNGHLASLGELAAGVAHEINNPTHGILNYAEHLIRKFPEEGRIIDICSRIIKESERIAHIVRALLDFSRNRERGKTPVRIREILDEALTLCKSQLRKDNIRVFVDDEGNLPAILADPQQIVQVILNLVSNARYSLNQKYPEIDSRKTVSVFLGSVPDAETCWLKVSVTDQGNGIPKQIRHKVLSPFFTTKPSGVGTGLGLSVTNSIIADHGGRLEISSLEGEWTTVSFLLPQWSTDAK</sequence>
<keyword evidence="6" id="KW-0175">Coiled coil</keyword>
<dbReference type="InterPro" id="IPR036890">
    <property type="entry name" value="HATPase_C_sf"/>
</dbReference>
<dbReference type="Pfam" id="PF08448">
    <property type="entry name" value="PAS_4"/>
    <property type="match status" value="1"/>
</dbReference>
<dbReference type="InterPro" id="IPR000700">
    <property type="entry name" value="PAS-assoc_C"/>
</dbReference>
<dbReference type="InterPro" id="IPR013655">
    <property type="entry name" value="PAS_fold_3"/>
</dbReference>
<dbReference type="InterPro" id="IPR004358">
    <property type="entry name" value="Sig_transdc_His_kin-like_C"/>
</dbReference>
<dbReference type="InterPro" id="IPR013767">
    <property type="entry name" value="PAS_fold"/>
</dbReference>
<evidence type="ECO:0000259" key="9">
    <source>
        <dbReference type="PROSITE" id="PS50112"/>
    </source>
</evidence>
<dbReference type="EC" id="2.7.13.3" evidence="2"/>
<evidence type="ECO:0000259" key="8">
    <source>
        <dbReference type="PROSITE" id="PS50109"/>
    </source>
</evidence>
<reference evidence="11" key="1">
    <citation type="submission" date="2020-12" db="EMBL/GenBank/DDBJ databases">
        <title>Geomonas sp. Red875, isolated from river sediment.</title>
        <authorList>
            <person name="Xu Z."/>
            <person name="Zhang Z."/>
            <person name="Masuda Y."/>
            <person name="Itoh H."/>
            <person name="Senoo K."/>
        </authorList>
    </citation>
    <scope>NUCLEOTIDE SEQUENCE</scope>
    <source>
        <strain evidence="11">Red875</strain>
    </source>
</reference>
<dbReference type="SUPFAM" id="SSF47384">
    <property type="entry name" value="Homodimeric domain of signal transducing histidine kinase"/>
    <property type="match status" value="1"/>
</dbReference>
<gene>
    <name evidence="11" type="ORF">JFN93_03565</name>
</gene>
<dbReference type="FunFam" id="3.30.450.20:FF:000099">
    <property type="entry name" value="Sensory box sensor histidine kinase"/>
    <property type="match status" value="1"/>
</dbReference>
<dbReference type="SMART" id="SM00388">
    <property type="entry name" value="HisKA"/>
    <property type="match status" value="1"/>
</dbReference>
<dbReference type="InterPro" id="IPR005467">
    <property type="entry name" value="His_kinase_dom"/>
</dbReference>
<dbReference type="Pfam" id="PF08447">
    <property type="entry name" value="PAS_3"/>
    <property type="match status" value="2"/>
</dbReference>
<dbReference type="PANTHER" id="PTHR43304">
    <property type="entry name" value="PHYTOCHROME-LIKE PROTEIN CPH1"/>
    <property type="match status" value="1"/>
</dbReference>
<dbReference type="InterPro" id="IPR001610">
    <property type="entry name" value="PAC"/>
</dbReference>
<keyword evidence="3" id="KW-0597">Phosphoprotein</keyword>
<dbReference type="PANTHER" id="PTHR43304:SF1">
    <property type="entry name" value="PAC DOMAIN-CONTAINING PROTEIN"/>
    <property type="match status" value="1"/>
</dbReference>
<dbReference type="Proteomes" id="UP000636888">
    <property type="component" value="Unassembled WGS sequence"/>
</dbReference>
<dbReference type="EMBL" id="JAEMHM010000003">
    <property type="protein sequence ID" value="MBJ6723777.1"/>
    <property type="molecule type" value="Genomic_DNA"/>
</dbReference>
<dbReference type="Pfam" id="PF02518">
    <property type="entry name" value="HATPase_c"/>
    <property type="match status" value="1"/>
</dbReference>
<dbReference type="GO" id="GO:0006355">
    <property type="term" value="P:regulation of DNA-templated transcription"/>
    <property type="evidence" value="ECO:0007669"/>
    <property type="project" value="InterPro"/>
</dbReference>
<dbReference type="SUPFAM" id="SSF55874">
    <property type="entry name" value="ATPase domain of HSP90 chaperone/DNA topoisomerase II/histidine kinase"/>
    <property type="match status" value="1"/>
</dbReference>
<keyword evidence="5" id="KW-0418">Kinase</keyword>
<evidence type="ECO:0000256" key="3">
    <source>
        <dbReference type="ARBA" id="ARBA00022553"/>
    </source>
</evidence>
<comment type="catalytic activity">
    <reaction evidence="1">
        <text>ATP + protein L-histidine = ADP + protein N-phospho-L-histidine.</text>
        <dbReference type="EC" id="2.7.13.3"/>
    </reaction>
</comment>
<accession>A0A8J7M079</accession>
<evidence type="ECO:0000256" key="1">
    <source>
        <dbReference type="ARBA" id="ARBA00000085"/>
    </source>
</evidence>
<evidence type="ECO:0000256" key="2">
    <source>
        <dbReference type="ARBA" id="ARBA00012438"/>
    </source>
</evidence>
<feature type="coiled-coil region" evidence="6">
    <location>
        <begin position="571"/>
        <end position="633"/>
    </location>
</feature>
<dbReference type="Pfam" id="PF00512">
    <property type="entry name" value="HisKA"/>
    <property type="match status" value="1"/>
</dbReference>
<feature type="domain" description="Histidine kinase" evidence="8">
    <location>
        <begin position="750"/>
        <end position="970"/>
    </location>
</feature>
<dbReference type="AlphaFoldDB" id="A0A8J7M079"/>
<dbReference type="InterPro" id="IPR052162">
    <property type="entry name" value="Sensor_kinase/Photoreceptor"/>
</dbReference>
<dbReference type="PROSITE" id="PS50109">
    <property type="entry name" value="HIS_KIN"/>
    <property type="match status" value="1"/>
</dbReference>
<dbReference type="RefSeq" id="WP_199382627.1">
    <property type="nucleotide sequence ID" value="NZ_JAEMHM010000003.1"/>
</dbReference>
<dbReference type="Gene3D" id="1.10.287.130">
    <property type="match status" value="1"/>
</dbReference>
<feature type="domain" description="PAS" evidence="9">
    <location>
        <begin position="321"/>
        <end position="391"/>
    </location>
</feature>
<name>A0A8J7M079_9BACT</name>
<dbReference type="CDD" id="cd00130">
    <property type="entry name" value="PAS"/>
    <property type="match status" value="4"/>
</dbReference>
<dbReference type="SMART" id="SM00091">
    <property type="entry name" value="PAS"/>
    <property type="match status" value="5"/>
</dbReference>
<feature type="domain" description="PAC" evidence="10">
    <location>
        <begin position="144"/>
        <end position="196"/>
    </location>
</feature>
<evidence type="ECO:0000259" key="10">
    <source>
        <dbReference type="PROSITE" id="PS50113"/>
    </source>
</evidence>
<dbReference type="NCBIfam" id="TIGR00229">
    <property type="entry name" value="sensory_box"/>
    <property type="match status" value="4"/>
</dbReference>
<dbReference type="InterPro" id="IPR003594">
    <property type="entry name" value="HATPase_dom"/>
</dbReference>
<feature type="domain" description="PAC" evidence="10">
    <location>
        <begin position="267"/>
        <end position="320"/>
    </location>
</feature>
<feature type="domain" description="PAC" evidence="10">
    <location>
        <begin position="524"/>
        <end position="580"/>
    </location>
</feature>
<dbReference type="Pfam" id="PF00989">
    <property type="entry name" value="PAS"/>
    <property type="match status" value="1"/>
</dbReference>
<dbReference type="InterPro" id="IPR035965">
    <property type="entry name" value="PAS-like_dom_sf"/>
</dbReference>
<feature type="coiled-coil region" evidence="6">
    <location>
        <begin position="34"/>
        <end position="68"/>
    </location>
</feature>
<dbReference type="InterPro" id="IPR003661">
    <property type="entry name" value="HisK_dim/P_dom"/>
</dbReference>
<proteinExistence type="predicted"/>
<dbReference type="GO" id="GO:0000155">
    <property type="term" value="F:phosphorelay sensor kinase activity"/>
    <property type="evidence" value="ECO:0007669"/>
    <property type="project" value="InterPro"/>
</dbReference>
<keyword evidence="12" id="KW-1185">Reference proteome</keyword>
<dbReference type="SMART" id="SM00086">
    <property type="entry name" value="PAC"/>
    <property type="match status" value="5"/>
</dbReference>
<dbReference type="Pfam" id="PF13426">
    <property type="entry name" value="PAS_9"/>
    <property type="match status" value="1"/>
</dbReference>
<dbReference type="InterPro" id="IPR000014">
    <property type="entry name" value="PAS"/>
</dbReference>
<evidence type="ECO:0000256" key="6">
    <source>
        <dbReference type="SAM" id="Coils"/>
    </source>
</evidence>
<dbReference type="CDD" id="cd00082">
    <property type="entry name" value="HisKA"/>
    <property type="match status" value="1"/>
</dbReference>
<dbReference type="PRINTS" id="PR00344">
    <property type="entry name" value="BCTRLSENSOR"/>
</dbReference>